<dbReference type="EMBL" id="QGKY02002305">
    <property type="protein sequence ID" value="KAF2533123.1"/>
    <property type="molecule type" value="Genomic_DNA"/>
</dbReference>
<dbReference type="InterPro" id="IPR036047">
    <property type="entry name" value="F-box-like_dom_sf"/>
</dbReference>
<accession>A0A8S9FH55</accession>
<dbReference type="SUPFAM" id="SSF81383">
    <property type="entry name" value="F-box domain"/>
    <property type="match status" value="1"/>
</dbReference>
<sequence>MGITETAGESSARKTRRRAPTSIESLDADILCIIFSFLDLFDLVHCTVVCNSCIWRRSGQRSIFPSREGTIPKGLCMRFLFSLSTSYIDPEAVVGCEDGTARIFDMYSKTCSQIIRTHGGPITCLSLSDSQLFLSGSSLGRVTVSDPLLDQPVATLKSTITAGGIQTICFNQGSNLAFSGTTAGYVSCWDLRKMRQVWENRVSPNVVYSIQQLKNDTSVMVGGGIDGVLRFVDQKSGRVLSSCIMDDKVSTVLRRQSQVVVEKRRGKRVSQDVEIDKIERKTRPQISCVAMGMKKVVTAHSGKFISVWKFNHS</sequence>
<dbReference type="Gene3D" id="2.130.10.10">
    <property type="entry name" value="YVTN repeat-like/Quinoprotein amine dehydrogenase"/>
    <property type="match status" value="1"/>
</dbReference>
<protein>
    <recommendedName>
        <fullName evidence="2">F-box domain-containing protein</fullName>
    </recommendedName>
</protein>
<dbReference type="Gene3D" id="1.20.1280.50">
    <property type="match status" value="1"/>
</dbReference>
<dbReference type="Pfam" id="PF00400">
    <property type="entry name" value="WD40"/>
    <property type="match status" value="1"/>
</dbReference>
<dbReference type="InterPro" id="IPR052234">
    <property type="entry name" value="U5_snRNP_Component"/>
</dbReference>
<dbReference type="AlphaFoldDB" id="A0A8S9FH55"/>
<evidence type="ECO:0008006" key="2">
    <source>
        <dbReference type="Google" id="ProtNLM"/>
    </source>
</evidence>
<dbReference type="InterPro" id="IPR015943">
    <property type="entry name" value="WD40/YVTN_repeat-like_dom_sf"/>
</dbReference>
<dbReference type="InterPro" id="IPR001680">
    <property type="entry name" value="WD40_rpt"/>
</dbReference>
<dbReference type="GO" id="GO:0003723">
    <property type="term" value="F:RNA binding"/>
    <property type="evidence" value="ECO:0007669"/>
    <property type="project" value="TreeGrafter"/>
</dbReference>
<name>A0A8S9FH55_BRACR</name>
<reference evidence="1" key="1">
    <citation type="submission" date="2019-12" db="EMBL/GenBank/DDBJ databases">
        <title>Genome sequencing and annotation of Brassica cretica.</title>
        <authorList>
            <person name="Studholme D.J."/>
            <person name="Sarris P.F."/>
        </authorList>
    </citation>
    <scope>NUCLEOTIDE SEQUENCE</scope>
    <source>
        <strain evidence="1">PFS-102/07</strain>
        <tissue evidence="1">Leaf</tissue>
    </source>
</reference>
<dbReference type="PANTHER" id="PTHR44006">
    <property type="entry name" value="U5 SMALL NUCLEAR RIBONUCLEOPROTEIN 40 KDA PROTEIN"/>
    <property type="match status" value="1"/>
</dbReference>
<dbReference type="SMART" id="SM00320">
    <property type="entry name" value="WD40"/>
    <property type="match status" value="4"/>
</dbReference>
<dbReference type="PANTHER" id="PTHR44006:SF3">
    <property type="entry name" value="(RAPE) HYPOTHETICAL PROTEIN"/>
    <property type="match status" value="1"/>
</dbReference>
<dbReference type="GO" id="GO:0071013">
    <property type="term" value="C:catalytic step 2 spliceosome"/>
    <property type="evidence" value="ECO:0007669"/>
    <property type="project" value="TreeGrafter"/>
</dbReference>
<dbReference type="SUPFAM" id="SSF50978">
    <property type="entry name" value="WD40 repeat-like"/>
    <property type="match status" value="1"/>
</dbReference>
<proteinExistence type="predicted"/>
<dbReference type="InterPro" id="IPR036322">
    <property type="entry name" value="WD40_repeat_dom_sf"/>
</dbReference>
<evidence type="ECO:0000313" key="1">
    <source>
        <dbReference type="EMBL" id="KAF2533123.1"/>
    </source>
</evidence>
<gene>
    <name evidence="1" type="ORF">F2Q70_00032597</name>
</gene>
<comment type="caution">
    <text evidence="1">The sequence shown here is derived from an EMBL/GenBank/DDBJ whole genome shotgun (WGS) entry which is preliminary data.</text>
</comment>
<organism evidence="1">
    <name type="scientific">Brassica cretica</name>
    <name type="common">Mustard</name>
    <dbReference type="NCBI Taxonomy" id="69181"/>
    <lineage>
        <taxon>Eukaryota</taxon>
        <taxon>Viridiplantae</taxon>
        <taxon>Streptophyta</taxon>
        <taxon>Embryophyta</taxon>
        <taxon>Tracheophyta</taxon>
        <taxon>Spermatophyta</taxon>
        <taxon>Magnoliopsida</taxon>
        <taxon>eudicotyledons</taxon>
        <taxon>Gunneridae</taxon>
        <taxon>Pentapetalae</taxon>
        <taxon>rosids</taxon>
        <taxon>malvids</taxon>
        <taxon>Brassicales</taxon>
        <taxon>Brassicaceae</taxon>
        <taxon>Brassiceae</taxon>
        <taxon>Brassica</taxon>
    </lineage>
</organism>